<keyword evidence="1" id="KW-0732">Signal</keyword>
<dbReference type="InterPro" id="IPR036873">
    <property type="entry name" value="Rhodanese-like_dom_sf"/>
</dbReference>
<dbReference type="PROSITE" id="PS00380">
    <property type="entry name" value="RHODANESE_1"/>
    <property type="match status" value="1"/>
</dbReference>
<dbReference type="eggNOG" id="COG0607">
    <property type="taxonomic scope" value="Bacteria"/>
</dbReference>
<dbReference type="InterPro" id="IPR001763">
    <property type="entry name" value="Rhodanese-like_dom"/>
</dbReference>
<dbReference type="EMBL" id="CP007030">
    <property type="protein sequence ID" value="AHF01679.1"/>
    <property type="molecule type" value="Genomic_DNA"/>
</dbReference>
<reference evidence="3 4" key="1">
    <citation type="submission" date="2013-12" db="EMBL/GenBank/DDBJ databases">
        <authorList>
            <consortium name="DOE Joint Genome Institute"/>
            <person name="Kappler U."/>
            <person name="Huntemann M."/>
            <person name="Han J."/>
            <person name="Chen A."/>
            <person name="Kyrpides N."/>
            <person name="Mavromatis K."/>
            <person name="Markowitz V."/>
            <person name="Palaniappan K."/>
            <person name="Ivanova N."/>
            <person name="Schaumberg A."/>
            <person name="Pati A."/>
            <person name="Liolios K."/>
            <person name="Nordberg H.P."/>
            <person name="Cantor M.N."/>
            <person name="Hua S.X."/>
            <person name="Woyke T."/>
        </authorList>
    </citation>
    <scope>NUCLEOTIDE SEQUENCE [LARGE SCALE GENOMIC DNA]</scope>
    <source>
        <strain evidence="4">AL2</strain>
    </source>
</reference>
<dbReference type="InterPro" id="IPR050229">
    <property type="entry name" value="GlpE_sulfurtransferase"/>
</dbReference>
<dbReference type="PROSITE" id="PS50206">
    <property type="entry name" value="RHODANESE_3"/>
    <property type="match status" value="1"/>
</dbReference>
<dbReference type="GO" id="GO:0004792">
    <property type="term" value="F:thiosulfate-cyanide sulfurtransferase activity"/>
    <property type="evidence" value="ECO:0007669"/>
    <property type="project" value="InterPro"/>
</dbReference>
<dbReference type="PANTHER" id="PTHR43031">
    <property type="entry name" value="FAD-DEPENDENT OXIDOREDUCTASE"/>
    <property type="match status" value="1"/>
</dbReference>
<dbReference type="Gene3D" id="3.40.250.10">
    <property type="entry name" value="Rhodanese-like domain"/>
    <property type="match status" value="1"/>
</dbReference>
<evidence type="ECO:0000256" key="1">
    <source>
        <dbReference type="SAM" id="SignalP"/>
    </source>
</evidence>
<evidence type="ECO:0000259" key="2">
    <source>
        <dbReference type="PROSITE" id="PS50206"/>
    </source>
</evidence>
<keyword evidence="4" id="KW-1185">Reference proteome</keyword>
<feature type="signal peptide" evidence="1">
    <location>
        <begin position="1"/>
        <end position="24"/>
    </location>
</feature>
<organism evidence="3 4">
    <name type="scientific">Thiomicrospira aerophila AL3</name>
    <dbReference type="NCBI Taxonomy" id="717772"/>
    <lineage>
        <taxon>Bacteria</taxon>
        <taxon>Pseudomonadati</taxon>
        <taxon>Pseudomonadota</taxon>
        <taxon>Gammaproteobacteria</taxon>
        <taxon>Thiotrichales</taxon>
        <taxon>Piscirickettsiaceae</taxon>
        <taxon>Thiomicrospira</taxon>
    </lineage>
</organism>
<protein>
    <submittedName>
        <fullName evidence="3">Sulfurtransferase</fullName>
    </submittedName>
</protein>
<gene>
    <name evidence="3" type="ORF">THIAE_07825</name>
</gene>
<dbReference type="InParanoid" id="W0DXI9"/>
<sequence length="139" mass="15525">MKTLIKPLLLASVVALGVTQPAKAVDQDDLIAVLQDYMEMAAFGDGVITADQLKAMMNEQEVFIIDARQEQDYNQSHIPGAVNIDWRFVLSELDQIPDDKMIVLYCDTGILSSKAHMALRLIGYDQARVLFNGYSSWSE</sequence>
<dbReference type="PANTHER" id="PTHR43031:SF16">
    <property type="entry name" value="OXIDOREDUCTASE"/>
    <property type="match status" value="1"/>
</dbReference>
<evidence type="ECO:0000313" key="4">
    <source>
        <dbReference type="Proteomes" id="UP000005380"/>
    </source>
</evidence>
<dbReference type="SMART" id="SM00450">
    <property type="entry name" value="RHOD"/>
    <property type="match status" value="1"/>
</dbReference>
<proteinExistence type="predicted"/>
<dbReference type="STRING" id="717772.THIAE_07825"/>
<accession>W0DXI9</accession>
<dbReference type="CDD" id="cd00158">
    <property type="entry name" value="RHOD"/>
    <property type="match status" value="1"/>
</dbReference>
<keyword evidence="3" id="KW-0808">Transferase</keyword>
<dbReference type="InterPro" id="IPR001307">
    <property type="entry name" value="Thiosulphate_STrfase_CS"/>
</dbReference>
<dbReference type="KEGG" id="tao:THIAE_07825"/>
<dbReference type="OrthoDB" id="9781034at2"/>
<dbReference type="Proteomes" id="UP000005380">
    <property type="component" value="Chromosome"/>
</dbReference>
<dbReference type="Pfam" id="PF00581">
    <property type="entry name" value="Rhodanese"/>
    <property type="match status" value="1"/>
</dbReference>
<dbReference type="HOGENOM" id="CLU_1844187_0_0_6"/>
<feature type="chain" id="PRO_5004787350" evidence="1">
    <location>
        <begin position="25"/>
        <end position="139"/>
    </location>
</feature>
<dbReference type="SUPFAM" id="SSF52821">
    <property type="entry name" value="Rhodanese/Cell cycle control phosphatase"/>
    <property type="match status" value="1"/>
</dbReference>
<dbReference type="AlphaFoldDB" id="W0DXI9"/>
<name>W0DXI9_9GAMM</name>
<feature type="domain" description="Rhodanese" evidence="2">
    <location>
        <begin position="58"/>
        <end position="139"/>
    </location>
</feature>
<evidence type="ECO:0000313" key="3">
    <source>
        <dbReference type="EMBL" id="AHF01679.1"/>
    </source>
</evidence>